<feature type="compositionally biased region" description="Basic and acidic residues" evidence="1">
    <location>
        <begin position="23"/>
        <end position="32"/>
    </location>
</feature>
<protein>
    <submittedName>
        <fullName evidence="2">Uncharacterized protein</fullName>
    </submittedName>
</protein>
<evidence type="ECO:0000313" key="3">
    <source>
        <dbReference type="Proteomes" id="UP001063166"/>
    </source>
</evidence>
<sequence>MGKQDLSADDYLPEDQDPAVIDENSRSPEPWHKRGSLRHMSSNDRLQAAATSSRFMRNVSSNSALSVLQGKLYPQGPEDDTRV</sequence>
<accession>A0A9P3PP11</accession>
<feature type="compositionally biased region" description="Acidic residues" evidence="1">
    <location>
        <begin position="7"/>
        <end position="17"/>
    </location>
</feature>
<dbReference type="Proteomes" id="UP001063166">
    <property type="component" value="Unassembled WGS sequence"/>
</dbReference>
<evidence type="ECO:0000256" key="1">
    <source>
        <dbReference type="SAM" id="MobiDB-lite"/>
    </source>
</evidence>
<name>A0A9P3PP11_LYOSH</name>
<reference evidence="2" key="1">
    <citation type="submission" date="2022-07" db="EMBL/GenBank/DDBJ databases">
        <title>The genome of Lyophyllum shimeji provides insight into the initial evolution of ectomycorrhizal fungal genome.</title>
        <authorList>
            <person name="Kobayashi Y."/>
            <person name="Shibata T."/>
            <person name="Hirakawa H."/>
            <person name="Shigenobu S."/>
            <person name="Nishiyama T."/>
            <person name="Yamada A."/>
            <person name="Hasebe M."/>
            <person name="Kawaguchi M."/>
        </authorList>
    </citation>
    <scope>NUCLEOTIDE SEQUENCE</scope>
    <source>
        <strain evidence="2">AT787</strain>
    </source>
</reference>
<proteinExistence type="predicted"/>
<evidence type="ECO:0000313" key="2">
    <source>
        <dbReference type="EMBL" id="GLB39982.1"/>
    </source>
</evidence>
<comment type="caution">
    <text evidence="2">The sequence shown here is derived from an EMBL/GenBank/DDBJ whole genome shotgun (WGS) entry which is preliminary data.</text>
</comment>
<organism evidence="2 3">
    <name type="scientific">Lyophyllum shimeji</name>
    <name type="common">Hon-shimeji</name>
    <name type="synonym">Tricholoma shimeji</name>
    <dbReference type="NCBI Taxonomy" id="47721"/>
    <lineage>
        <taxon>Eukaryota</taxon>
        <taxon>Fungi</taxon>
        <taxon>Dikarya</taxon>
        <taxon>Basidiomycota</taxon>
        <taxon>Agaricomycotina</taxon>
        <taxon>Agaricomycetes</taxon>
        <taxon>Agaricomycetidae</taxon>
        <taxon>Agaricales</taxon>
        <taxon>Tricholomatineae</taxon>
        <taxon>Lyophyllaceae</taxon>
        <taxon>Lyophyllum</taxon>
    </lineage>
</organism>
<keyword evidence="3" id="KW-1185">Reference proteome</keyword>
<dbReference type="EMBL" id="BRPK01000007">
    <property type="protein sequence ID" value="GLB39982.1"/>
    <property type="molecule type" value="Genomic_DNA"/>
</dbReference>
<gene>
    <name evidence="2" type="ORF">LshimejAT787_0704920</name>
</gene>
<feature type="compositionally biased region" description="Polar residues" evidence="1">
    <location>
        <begin position="39"/>
        <end position="55"/>
    </location>
</feature>
<feature type="region of interest" description="Disordered" evidence="1">
    <location>
        <begin position="1"/>
        <end position="55"/>
    </location>
</feature>
<dbReference type="AlphaFoldDB" id="A0A9P3PP11"/>